<dbReference type="KEGG" id="ock:EXM22_05385"/>
<name>A0A5C1QJV2_9SPIO</name>
<dbReference type="Pfam" id="PF01740">
    <property type="entry name" value="STAS"/>
    <property type="match status" value="1"/>
</dbReference>
<evidence type="ECO:0000313" key="3">
    <source>
        <dbReference type="Proteomes" id="UP000324209"/>
    </source>
</evidence>
<accession>A0A5C1QJV2</accession>
<dbReference type="EMBL" id="CP036150">
    <property type="protein sequence ID" value="QEN07449.1"/>
    <property type="molecule type" value="Genomic_DNA"/>
</dbReference>
<evidence type="ECO:0000259" key="1">
    <source>
        <dbReference type="PROSITE" id="PS50801"/>
    </source>
</evidence>
<dbReference type="InterPro" id="IPR002645">
    <property type="entry name" value="STAS_dom"/>
</dbReference>
<gene>
    <name evidence="2" type="ORF">EXM22_05385</name>
</gene>
<sequence>MANRKNEVLHFTGNLNICQAEEMVDVFKKCREGNSAVTIDLKDAEDIDFAVIQLLYSFKKTLNEEKRKVIIKDVCPKIEARIQLCDFQDLLSGS</sequence>
<dbReference type="RefSeq" id="WP_149485529.1">
    <property type="nucleotide sequence ID" value="NZ_CP036150.1"/>
</dbReference>
<dbReference type="Gene3D" id="3.30.750.24">
    <property type="entry name" value="STAS domain"/>
    <property type="match status" value="1"/>
</dbReference>
<protein>
    <submittedName>
        <fullName evidence="2">STAS domain-containing protein</fullName>
    </submittedName>
</protein>
<dbReference type="AlphaFoldDB" id="A0A5C1QJV2"/>
<dbReference type="OrthoDB" id="9874975at2"/>
<dbReference type="PROSITE" id="PS50801">
    <property type="entry name" value="STAS"/>
    <property type="match status" value="1"/>
</dbReference>
<dbReference type="Proteomes" id="UP000324209">
    <property type="component" value="Chromosome"/>
</dbReference>
<keyword evidence="3" id="KW-1185">Reference proteome</keyword>
<reference evidence="2 3" key="1">
    <citation type="submission" date="2019-02" db="EMBL/GenBank/DDBJ databases">
        <title>Complete Genome Sequence and Methylome Analysis of free living Spirochaetas.</title>
        <authorList>
            <person name="Fomenkov A."/>
            <person name="Dubinina G."/>
            <person name="Leshcheva N."/>
            <person name="Mikheeva N."/>
            <person name="Grabovich M."/>
            <person name="Vincze T."/>
            <person name="Roberts R.J."/>
        </authorList>
    </citation>
    <scope>NUCLEOTIDE SEQUENCE [LARGE SCALE GENOMIC DNA]</scope>
    <source>
        <strain evidence="2 3">K2</strain>
    </source>
</reference>
<organism evidence="2 3">
    <name type="scientific">Oceanispirochaeta crateris</name>
    <dbReference type="NCBI Taxonomy" id="2518645"/>
    <lineage>
        <taxon>Bacteria</taxon>
        <taxon>Pseudomonadati</taxon>
        <taxon>Spirochaetota</taxon>
        <taxon>Spirochaetia</taxon>
        <taxon>Spirochaetales</taxon>
        <taxon>Spirochaetaceae</taxon>
        <taxon>Oceanispirochaeta</taxon>
    </lineage>
</organism>
<feature type="domain" description="STAS" evidence="1">
    <location>
        <begin position="8"/>
        <end position="94"/>
    </location>
</feature>
<dbReference type="InterPro" id="IPR036513">
    <property type="entry name" value="STAS_dom_sf"/>
</dbReference>
<evidence type="ECO:0000313" key="2">
    <source>
        <dbReference type="EMBL" id="QEN07449.1"/>
    </source>
</evidence>
<dbReference type="SUPFAM" id="SSF52091">
    <property type="entry name" value="SpoIIaa-like"/>
    <property type="match status" value="1"/>
</dbReference>
<proteinExistence type="predicted"/>